<name>A0A182Q890_9DIPT</name>
<keyword evidence="2" id="KW-0472">Membrane</keyword>
<proteinExistence type="predicted"/>
<accession>A0A182Q890</accession>
<dbReference type="Proteomes" id="UP000075886">
    <property type="component" value="Unassembled WGS sequence"/>
</dbReference>
<dbReference type="AlphaFoldDB" id="A0A182Q890"/>
<reference evidence="3" key="2">
    <citation type="submission" date="2020-05" db="UniProtKB">
        <authorList>
            <consortium name="EnsemblMetazoa"/>
        </authorList>
    </citation>
    <scope>IDENTIFICATION</scope>
    <source>
        <strain evidence="3">FAR1</strain>
    </source>
</reference>
<keyword evidence="2" id="KW-1133">Transmembrane helix</keyword>
<evidence type="ECO:0000313" key="4">
    <source>
        <dbReference type="Proteomes" id="UP000075886"/>
    </source>
</evidence>
<keyword evidence="2" id="KW-0812">Transmembrane</keyword>
<dbReference type="VEuPathDB" id="VectorBase:AFAF005005"/>
<dbReference type="EMBL" id="AXCN02001231">
    <property type="status" value="NOT_ANNOTATED_CDS"/>
    <property type="molecule type" value="Genomic_DNA"/>
</dbReference>
<feature type="compositionally biased region" description="Pro residues" evidence="1">
    <location>
        <begin position="141"/>
        <end position="156"/>
    </location>
</feature>
<evidence type="ECO:0000256" key="2">
    <source>
        <dbReference type="SAM" id="Phobius"/>
    </source>
</evidence>
<keyword evidence="4" id="KW-1185">Reference proteome</keyword>
<evidence type="ECO:0000256" key="1">
    <source>
        <dbReference type="SAM" id="MobiDB-lite"/>
    </source>
</evidence>
<protein>
    <submittedName>
        <fullName evidence="3">Uncharacterized protein</fullName>
    </submittedName>
</protein>
<organism evidence="3 4">
    <name type="scientific">Anopheles farauti</name>
    <dbReference type="NCBI Taxonomy" id="69004"/>
    <lineage>
        <taxon>Eukaryota</taxon>
        <taxon>Metazoa</taxon>
        <taxon>Ecdysozoa</taxon>
        <taxon>Arthropoda</taxon>
        <taxon>Hexapoda</taxon>
        <taxon>Insecta</taxon>
        <taxon>Pterygota</taxon>
        <taxon>Neoptera</taxon>
        <taxon>Endopterygota</taxon>
        <taxon>Diptera</taxon>
        <taxon>Nematocera</taxon>
        <taxon>Culicoidea</taxon>
        <taxon>Culicidae</taxon>
        <taxon>Anophelinae</taxon>
        <taxon>Anopheles</taxon>
    </lineage>
</organism>
<evidence type="ECO:0000313" key="3">
    <source>
        <dbReference type="EnsemblMetazoa" id="AFAF005005-PA"/>
    </source>
</evidence>
<sequence length="399" mass="43369">MILKTAVTLVDLVALPDEDCFTSRRWRMMTMTETELRGDDGSVQMRDELSVSVVVPDVWLSLRFSQMLRKSGICSVPAVWPPMPPFVPPPRPAPPLPPLLMDVGELYAPPVPPDMLLKYSSRFSMMNWLPSKSCSPTMPSSRPPPPPPPLRPPPSFKALDRPPPLSSVPWPVISNTDSWLRFGVMMYVFVFSWMFLIVAPFGPTTSPTTFCGTRIWIVISSGMLYPSMLRLSASSAIACFFDDRSVLKWSAADRISCFARVTSSFVPVMTKIGSSPRIGVLMKVLVLARSALILQPCRPTISATCSDDGTGTHSVCDLYFTGRSSSLPLLPVPPPSGALFVEVEDAFPVALTPPPPPFPPLPPPPPAVGMPPVNPLTIATKVSSTLVELGVWPPPVPPG</sequence>
<feature type="region of interest" description="Disordered" evidence="1">
    <location>
        <begin position="133"/>
        <end position="156"/>
    </location>
</feature>
<reference evidence="4" key="1">
    <citation type="submission" date="2014-01" db="EMBL/GenBank/DDBJ databases">
        <title>The Genome Sequence of Anopheles farauti FAR1 (V2).</title>
        <authorList>
            <consortium name="The Broad Institute Genomics Platform"/>
            <person name="Neafsey D.E."/>
            <person name="Besansky N."/>
            <person name="Howell P."/>
            <person name="Walton C."/>
            <person name="Young S.K."/>
            <person name="Zeng Q."/>
            <person name="Gargeya S."/>
            <person name="Fitzgerald M."/>
            <person name="Haas B."/>
            <person name="Abouelleil A."/>
            <person name="Allen A.W."/>
            <person name="Alvarado L."/>
            <person name="Arachchi H.M."/>
            <person name="Berlin A.M."/>
            <person name="Chapman S.B."/>
            <person name="Gainer-Dewar J."/>
            <person name="Goldberg J."/>
            <person name="Griggs A."/>
            <person name="Gujja S."/>
            <person name="Hansen M."/>
            <person name="Howarth C."/>
            <person name="Imamovic A."/>
            <person name="Ireland A."/>
            <person name="Larimer J."/>
            <person name="McCowan C."/>
            <person name="Murphy C."/>
            <person name="Pearson M."/>
            <person name="Poon T.W."/>
            <person name="Priest M."/>
            <person name="Roberts A."/>
            <person name="Saif S."/>
            <person name="Shea T."/>
            <person name="Sisk P."/>
            <person name="Sykes S."/>
            <person name="Wortman J."/>
            <person name="Nusbaum C."/>
            <person name="Birren B."/>
        </authorList>
    </citation>
    <scope>NUCLEOTIDE SEQUENCE [LARGE SCALE GENOMIC DNA]</scope>
    <source>
        <strain evidence="4">FAR1</strain>
    </source>
</reference>
<dbReference type="EnsemblMetazoa" id="AFAF005005-RA">
    <property type="protein sequence ID" value="AFAF005005-PA"/>
    <property type="gene ID" value="AFAF005005"/>
</dbReference>
<feature type="transmembrane region" description="Helical" evidence="2">
    <location>
        <begin position="184"/>
        <end position="203"/>
    </location>
</feature>